<evidence type="ECO:0000313" key="5">
    <source>
        <dbReference type="Proteomes" id="UP001209083"/>
    </source>
</evidence>
<comment type="subunit">
    <text evidence="2">Homodimer.</text>
</comment>
<keyword evidence="2" id="KW-0486">Methionine biosynthesis</keyword>
<dbReference type="Pfam" id="PF00561">
    <property type="entry name" value="Abhydrolase_1"/>
    <property type="match status" value="1"/>
</dbReference>
<keyword evidence="2 4" id="KW-0012">Acyltransferase</keyword>
<feature type="active site" description="Nucleophile" evidence="2">
    <location>
        <position position="159"/>
    </location>
</feature>
<evidence type="ECO:0000256" key="2">
    <source>
        <dbReference type="HAMAP-Rule" id="MF_00296"/>
    </source>
</evidence>
<feature type="binding site" evidence="2">
    <location>
        <position position="229"/>
    </location>
    <ligand>
        <name>substrate</name>
    </ligand>
</feature>
<reference evidence="4 5" key="1">
    <citation type="submission" date="2023-05" db="EMBL/GenBank/DDBJ databases">
        <title>Lithophilousrod everest ZFBP1038 complete genpme.</title>
        <authorList>
            <person name="Tian M."/>
        </authorList>
    </citation>
    <scope>NUCLEOTIDE SEQUENCE [LARGE SCALE GENOMIC DNA]</scope>
    <source>
        <strain evidence="4 5">ZFBP1038</strain>
    </source>
</reference>
<evidence type="ECO:0000313" key="4">
    <source>
        <dbReference type="EMBL" id="WGW13690.1"/>
    </source>
</evidence>
<dbReference type="EC" id="2.3.1.31" evidence="2"/>
<dbReference type="GO" id="GO:0004414">
    <property type="term" value="F:homoserine O-acetyltransferase activity"/>
    <property type="evidence" value="ECO:0007669"/>
    <property type="project" value="UniProtKB-EC"/>
</dbReference>
<proteinExistence type="inferred from homology"/>
<sequence>MASAATGVPVREPLVADGVLRFLDVGDVRLESGFTLPDVTLGFETWGTLNSAGSNAVLIEHALTADSHVATGTSRDSATGWWDGLVGPGKAIDPSRWFIVAANMIGGCYGSTGPGSTAADGRPWGSRFPEVSIRDSVVAETRLADLLGVSRWHAVVGGSMGAMRALEWSVLEPSRVGHVVVLASSAYSTAEQIGWAQAQLLAIRQDPSFQGGDYYQTGRTPDAGLGLARRIAHITYRCESELSARFGNEAQQPPRSDAPSRFQVESYLDHQAGKLVARFDANSYIALTQALMGHDVRRGRGTLREALGSTEAQATVIAVDSDRLYPAALSAELAAAWADPVDVHTIRSAAGHDGFLLETDQLGAILGGSVFA</sequence>
<keyword evidence="2" id="KW-0963">Cytoplasm</keyword>
<protein>
    <recommendedName>
        <fullName evidence="2">Homoserine O-acetyltransferase</fullName>
        <shortName evidence="2">HAT</shortName>
        <ecNumber evidence="2">2.3.1.31</ecNumber>
    </recommendedName>
    <alternativeName>
        <fullName evidence="2">Homoserine transacetylase</fullName>
        <shortName evidence="2">HTA</shortName>
    </alternativeName>
</protein>
<dbReference type="PANTHER" id="PTHR32268:SF11">
    <property type="entry name" value="HOMOSERINE O-ACETYLTRANSFERASE"/>
    <property type="match status" value="1"/>
</dbReference>
<evidence type="ECO:0000256" key="1">
    <source>
        <dbReference type="ARBA" id="ARBA00022679"/>
    </source>
</evidence>
<dbReference type="Proteomes" id="UP001209083">
    <property type="component" value="Chromosome"/>
</dbReference>
<dbReference type="HAMAP" id="MF_00296">
    <property type="entry name" value="MetX_acyltransf"/>
    <property type="match status" value="1"/>
</dbReference>
<dbReference type="NCBIfam" id="TIGR01392">
    <property type="entry name" value="homoserO_Ac_trn"/>
    <property type="match status" value="1"/>
</dbReference>
<gene>
    <name evidence="2" type="primary">metXA</name>
    <name evidence="4" type="ORF">LWF01_08010</name>
</gene>
<dbReference type="InterPro" id="IPR008220">
    <property type="entry name" value="HAT_MetX-like"/>
</dbReference>
<dbReference type="PIRSF" id="PIRSF000443">
    <property type="entry name" value="Homoser_Ac_trans"/>
    <property type="match status" value="1"/>
</dbReference>
<dbReference type="InterPro" id="IPR029058">
    <property type="entry name" value="AB_hydrolase_fold"/>
</dbReference>
<feature type="domain" description="AB hydrolase-1" evidence="3">
    <location>
        <begin position="56"/>
        <end position="357"/>
    </location>
</feature>
<organism evidence="4 5">
    <name type="scientific">Saxibacter everestensis</name>
    <dbReference type="NCBI Taxonomy" id="2909229"/>
    <lineage>
        <taxon>Bacteria</taxon>
        <taxon>Bacillati</taxon>
        <taxon>Actinomycetota</taxon>
        <taxon>Actinomycetes</taxon>
        <taxon>Micrococcales</taxon>
        <taxon>Brevibacteriaceae</taxon>
        <taxon>Saxibacter</taxon>
    </lineage>
</organism>
<name>A0ABY8QZB0_9MICO</name>
<dbReference type="InterPro" id="IPR000073">
    <property type="entry name" value="AB_hydrolase_1"/>
</dbReference>
<dbReference type="SUPFAM" id="SSF53474">
    <property type="entry name" value="alpha/beta-Hydrolases"/>
    <property type="match status" value="1"/>
</dbReference>
<dbReference type="RefSeq" id="WP_349640513.1">
    <property type="nucleotide sequence ID" value="NZ_CP090958.1"/>
</dbReference>
<dbReference type="PANTHER" id="PTHR32268">
    <property type="entry name" value="HOMOSERINE O-ACETYLTRANSFERASE"/>
    <property type="match status" value="1"/>
</dbReference>
<feature type="active site" evidence="2">
    <location>
        <position position="352"/>
    </location>
</feature>
<dbReference type="Gene3D" id="3.40.50.1820">
    <property type="entry name" value="alpha/beta hydrolase"/>
    <property type="match status" value="1"/>
</dbReference>
<feature type="active site" evidence="2">
    <location>
        <position position="322"/>
    </location>
</feature>
<keyword evidence="1 2" id="KW-0808">Transferase</keyword>
<accession>A0ABY8QZB0</accession>
<comment type="function">
    <text evidence="2">Transfers an acetyl group from acetyl-CoA to L-homoserine, forming acetyl-L-homoserine.</text>
</comment>
<dbReference type="NCBIfam" id="NF001209">
    <property type="entry name" value="PRK00175.1"/>
    <property type="match status" value="1"/>
</dbReference>
<feature type="binding site" evidence="2">
    <location>
        <position position="353"/>
    </location>
    <ligand>
        <name>substrate</name>
    </ligand>
</feature>
<keyword evidence="2" id="KW-0028">Amino-acid biosynthesis</keyword>
<comment type="similarity">
    <text evidence="2">Belongs to the AB hydrolase superfamily. MetX family.</text>
</comment>
<comment type="catalytic activity">
    <reaction evidence="2">
        <text>L-homoserine + acetyl-CoA = O-acetyl-L-homoserine + CoA</text>
        <dbReference type="Rhea" id="RHEA:13701"/>
        <dbReference type="ChEBI" id="CHEBI:57287"/>
        <dbReference type="ChEBI" id="CHEBI:57288"/>
        <dbReference type="ChEBI" id="CHEBI:57476"/>
        <dbReference type="ChEBI" id="CHEBI:57716"/>
        <dbReference type="EC" id="2.3.1.31"/>
    </reaction>
</comment>
<comment type="subcellular location">
    <subcellularLocation>
        <location evidence="2">Cytoplasm</location>
    </subcellularLocation>
</comment>
<comment type="caution">
    <text evidence="2">Lacks conserved residue(s) required for the propagation of feature annotation.</text>
</comment>
<evidence type="ECO:0000259" key="3">
    <source>
        <dbReference type="Pfam" id="PF00561"/>
    </source>
</evidence>
<dbReference type="EMBL" id="CP090958">
    <property type="protein sequence ID" value="WGW13690.1"/>
    <property type="molecule type" value="Genomic_DNA"/>
</dbReference>
<comment type="pathway">
    <text evidence="2">Amino-acid biosynthesis; L-methionine biosynthesis via de novo pathway; O-acetyl-L-homoserine from L-homoserine: step 1/1.</text>
</comment>
<keyword evidence="5" id="KW-1185">Reference proteome</keyword>